<name>A0AAD8A9L6_DIPPU</name>
<keyword evidence="3" id="KW-1185">Reference proteome</keyword>
<feature type="non-terminal residue" evidence="2">
    <location>
        <position position="1"/>
    </location>
</feature>
<feature type="transmembrane region" description="Helical" evidence="1">
    <location>
        <begin position="46"/>
        <end position="68"/>
    </location>
</feature>
<keyword evidence="1" id="KW-0812">Transmembrane</keyword>
<reference evidence="2" key="2">
    <citation type="submission" date="2023-05" db="EMBL/GenBank/DDBJ databases">
        <authorList>
            <person name="Fouks B."/>
        </authorList>
    </citation>
    <scope>NUCLEOTIDE SEQUENCE</scope>
    <source>
        <strain evidence="2">Stay&amp;Tobe</strain>
        <tissue evidence="2">Testes</tissue>
    </source>
</reference>
<organism evidence="2 3">
    <name type="scientific">Diploptera punctata</name>
    <name type="common">Pacific beetle cockroach</name>
    <dbReference type="NCBI Taxonomy" id="6984"/>
    <lineage>
        <taxon>Eukaryota</taxon>
        <taxon>Metazoa</taxon>
        <taxon>Ecdysozoa</taxon>
        <taxon>Arthropoda</taxon>
        <taxon>Hexapoda</taxon>
        <taxon>Insecta</taxon>
        <taxon>Pterygota</taxon>
        <taxon>Neoptera</taxon>
        <taxon>Polyneoptera</taxon>
        <taxon>Dictyoptera</taxon>
        <taxon>Blattodea</taxon>
        <taxon>Blaberoidea</taxon>
        <taxon>Blaberidae</taxon>
        <taxon>Diplopterinae</taxon>
        <taxon>Diploptera</taxon>
    </lineage>
</organism>
<evidence type="ECO:0000313" key="2">
    <source>
        <dbReference type="EMBL" id="KAJ9594994.1"/>
    </source>
</evidence>
<gene>
    <name evidence="2" type="ORF">L9F63_013716</name>
</gene>
<reference evidence="2" key="1">
    <citation type="journal article" date="2023" name="IScience">
        <title>Live-bearing cockroach genome reveals convergent evolutionary mechanisms linked to viviparity in insects and beyond.</title>
        <authorList>
            <person name="Fouks B."/>
            <person name="Harrison M.C."/>
            <person name="Mikhailova A.A."/>
            <person name="Marchal E."/>
            <person name="English S."/>
            <person name="Carruthers M."/>
            <person name="Jennings E.C."/>
            <person name="Chiamaka E.L."/>
            <person name="Frigard R.A."/>
            <person name="Pippel M."/>
            <person name="Attardo G.M."/>
            <person name="Benoit J.B."/>
            <person name="Bornberg-Bauer E."/>
            <person name="Tobe S.S."/>
        </authorList>
    </citation>
    <scope>NUCLEOTIDE SEQUENCE</scope>
    <source>
        <strain evidence="2">Stay&amp;Tobe</strain>
    </source>
</reference>
<keyword evidence="1" id="KW-1133">Transmembrane helix</keyword>
<dbReference type="EMBL" id="JASPKZ010002700">
    <property type="protein sequence ID" value="KAJ9594994.1"/>
    <property type="molecule type" value="Genomic_DNA"/>
</dbReference>
<protein>
    <submittedName>
        <fullName evidence="2">Uncharacterized protein</fullName>
    </submittedName>
</protein>
<comment type="caution">
    <text evidence="2">The sequence shown here is derived from an EMBL/GenBank/DDBJ whole genome shotgun (WGS) entry which is preliminary data.</text>
</comment>
<dbReference type="Proteomes" id="UP001233999">
    <property type="component" value="Unassembled WGS sequence"/>
</dbReference>
<accession>A0AAD8A9L6</accession>
<proteinExistence type="predicted"/>
<evidence type="ECO:0000256" key="1">
    <source>
        <dbReference type="SAM" id="Phobius"/>
    </source>
</evidence>
<sequence>IKYDLWTLGKIWQPSTVSFSSFASVSGVLFKNICCLLSFRRLVIPTYIYIIFVKSVVTFAISNVSFGLTRNNKKLPTLLLEAEYKYSITKVSNYNVIPLIRLTMWIIQRLEGKVMKRKNKKWSREWLLKRNVRFAVYMPYFIGYDLSCLIKRSVNLNNCLSNVTHIGINSPISMYYYFFLLSYFTTLCSLDMSRHSAIYLRDCKIVILTSFAFSCNMLR</sequence>
<dbReference type="AlphaFoldDB" id="A0AAD8A9L6"/>
<feature type="transmembrane region" description="Helical" evidence="1">
    <location>
        <begin position="174"/>
        <end position="192"/>
    </location>
</feature>
<keyword evidence="1" id="KW-0472">Membrane</keyword>
<evidence type="ECO:0000313" key="3">
    <source>
        <dbReference type="Proteomes" id="UP001233999"/>
    </source>
</evidence>
<feature type="non-terminal residue" evidence="2">
    <location>
        <position position="219"/>
    </location>
</feature>